<dbReference type="OMA" id="GIMAKPQ"/>
<organism evidence="3 4">
    <name type="scientific">Diacronema lutheri</name>
    <name type="common">Unicellular marine alga</name>
    <name type="synonym">Monochrysis lutheri</name>
    <dbReference type="NCBI Taxonomy" id="2081491"/>
    <lineage>
        <taxon>Eukaryota</taxon>
        <taxon>Haptista</taxon>
        <taxon>Haptophyta</taxon>
        <taxon>Pavlovophyceae</taxon>
        <taxon>Pavlovales</taxon>
        <taxon>Pavlovaceae</taxon>
        <taxon>Diacronema</taxon>
    </lineage>
</organism>
<proteinExistence type="predicted"/>
<dbReference type="AlphaFoldDB" id="A0A8J5XT28"/>
<dbReference type="OrthoDB" id="10537937at2759"/>
<feature type="coiled-coil region" evidence="1">
    <location>
        <begin position="47"/>
        <end position="74"/>
    </location>
</feature>
<dbReference type="Proteomes" id="UP000751190">
    <property type="component" value="Unassembled WGS sequence"/>
</dbReference>
<gene>
    <name evidence="3" type="ORF">KFE25_012283</name>
</gene>
<keyword evidence="4" id="KW-1185">Reference proteome</keyword>
<sequence>MAYQEGTLDRWASELKRKAQLETEAVRLGIMAKPQPVDRTNFYMGKQIELLETIKHKQDTIAQLEDEIRTHKVHMQRVHDLHSEETYNSKPSWDTTGISVLPYRDPHPTGLSKRTPTGGFFSG</sequence>
<accession>A0A8J5XT28</accession>
<name>A0A8J5XT28_DIALT</name>
<feature type="region of interest" description="Disordered" evidence="2">
    <location>
        <begin position="99"/>
        <end position="123"/>
    </location>
</feature>
<reference evidence="3" key="1">
    <citation type="submission" date="2021-05" db="EMBL/GenBank/DDBJ databases">
        <title>The genome of the haptophyte Pavlova lutheri (Diacronema luteri, Pavlovales) - a model for lipid biosynthesis in eukaryotic algae.</title>
        <authorList>
            <person name="Hulatt C.J."/>
            <person name="Posewitz M.C."/>
        </authorList>
    </citation>
    <scope>NUCLEOTIDE SEQUENCE</scope>
    <source>
        <strain evidence="3">NIVA-4/92</strain>
    </source>
</reference>
<evidence type="ECO:0000313" key="4">
    <source>
        <dbReference type="Proteomes" id="UP000751190"/>
    </source>
</evidence>
<dbReference type="EMBL" id="JAGTXO010000011">
    <property type="protein sequence ID" value="KAG8464920.1"/>
    <property type="molecule type" value="Genomic_DNA"/>
</dbReference>
<keyword evidence="1" id="KW-0175">Coiled coil</keyword>
<evidence type="ECO:0000256" key="1">
    <source>
        <dbReference type="SAM" id="Coils"/>
    </source>
</evidence>
<evidence type="ECO:0000313" key="3">
    <source>
        <dbReference type="EMBL" id="KAG8464920.1"/>
    </source>
</evidence>
<protein>
    <submittedName>
        <fullName evidence="3">Uncharacterized protein</fullName>
    </submittedName>
</protein>
<comment type="caution">
    <text evidence="3">The sequence shown here is derived from an EMBL/GenBank/DDBJ whole genome shotgun (WGS) entry which is preliminary data.</text>
</comment>
<evidence type="ECO:0000256" key="2">
    <source>
        <dbReference type="SAM" id="MobiDB-lite"/>
    </source>
</evidence>